<evidence type="ECO:0000313" key="2">
    <source>
        <dbReference type="EMBL" id="PSR55379.1"/>
    </source>
</evidence>
<dbReference type="Proteomes" id="UP000240357">
    <property type="component" value="Unassembled WGS sequence"/>
</dbReference>
<proteinExistence type="predicted"/>
<evidence type="ECO:0000313" key="3">
    <source>
        <dbReference type="Proteomes" id="UP000240357"/>
    </source>
</evidence>
<dbReference type="InterPro" id="IPR018958">
    <property type="entry name" value="Knr4/Smi1-like_dom"/>
</dbReference>
<keyword evidence="3" id="KW-1185">Reference proteome</keyword>
<dbReference type="EMBL" id="PYFT01000001">
    <property type="protein sequence ID" value="PSR55379.1"/>
    <property type="molecule type" value="Genomic_DNA"/>
</dbReference>
<dbReference type="InterPro" id="IPR037883">
    <property type="entry name" value="Knr4/Smi1-like_sf"/>
</dbReference>
<organism evidence="2 3">
    <name type="scientific">Adhaeribacter arboris</name>
    <dbReference type="NCBI Taxonomy" id="2072846"/>
    <lineage>
        <taxon>Bacteria</taxon>
        <taxon>Pseudomonadati</taxon>
        <taxon>Bacteroidota</taxon>
        <taxon>Cytophagia</taxon>
        <taxon>Cytophagales</taxon>
        <taxon>Hymenobacteraceae</taxon>
        <taxon>Adhaeribacter</taxon>
    </lineage>
</organism>
<protein>
    <recommendedName>
        <fullName evidence="1">Knr4/Smi1-like domain-containing protein</fullName>
    </recommendedName>
</protein>
<feature type="domain" description="Knr4/Smi1-like" evidence="1">
    <location>
        <begin position="37"/>
        <end position="145"/>
    </location>
</feature>
<dbReference type="SUPFAM" id="SSF160631">
    <property type="entry name" value="SMI1/KNR4-like"/>
    <property type="match status" value="1"/>
</dbReference>
<accession>A0A2T2YIR0</accession>
<reference evidence="2 3" key="1">
    <citation type="submission" date="2018-03" db="EMBL/GenBank/DDBJ databases">
        <title>Adhaeribacter sp. HMF7605 Genome sequencing and assembly.</title>
        <authorList>
            <person name="Kang H."/>
            <person name="Kang J."/>
            <person name="Cha I."/>
            <person name="Kim H."/>
            <person name="Joh K."/>
        </authorList>
    </citation>
    <scope>NUCLEOTIDE SEQUENCE [LARGE SCALE GENOMIC DNA]</scope>
    <source>
        <strain evidence="2 3">HMF7605</strain>
    </source>
</reference>
<gene>
    <name evidence="2" type="ORF">AHMF7605_18650</name>
</gene>
<sequence length="177" mass="20754">MVCLLLEMNKIIDEIIALQKQYPQLIKTFPLVNSRMVKFVEEFLSIKLDEQLLEIYNYSNGLSFLQYALVGINNKQMGSLLDLNQAVPDEMYTHDGNRYLTFMSDGGGYYSYLDNPQEINHPVYIYNDESFKHKLIAPSIKEFFEYFLKRIPYVLENHLKNGEYLSIDDEEIIPSDL</sequence>
<comment type="caution">
    <text evidence="2">The sequence shown here is derived from an EMBL/GenBank/DDBJ whole genome shotgun (WGS) entry which is preliminary data.</text>
</comment>
<name>A0A2T2YIR0_9BACT</name>
<dbReference type="Pfam" id="PF09346">
    <property type="entry name" value="SMI1_KNR4"/>
    <property type="match status" value="1"/>
</dbReference>
<dbReference type="AlphaFoldDB" id="A0A2T2YIR0"/>
<evidence type="ECO:0000259" key="1">
    <source>
        <dbReference type="Pfam" id="PF09346"/>
    </source>
</evidence>
<dbReference type="Gene3D" id="3.40.1580.10">
    <property type="entry name" value="SMI1/KNR4-like"/>
    <property type="match status" value="1"/>
</dbReference>